<name>A0ACC2J6Q9_9PEZI</name>
<protein>
    <submittedName>
        <fullName evidence="1">Uncharacterized protein</fullName>
    </submittedName>
</protein>
<comment type="caution">
    <text evidence="1">The sequence shown here is derived from an EMBL/GenBank/DDBJ whole genome shotgun (WGS) entry which is preliminary data.</text>
</comment>
<dbReference type="EMBL" id="JAPUUL010003407">
    <property type="protein sequence ID" value="KAJ8123120.1"/>
    <property type="molecule type" value="Genomic_DNA"/>
</dbReference>
<accession>A0ACC2J6Q9</accession>
<sequence>MTRLAPYAELHRNPQGPGDARPTAIQIVEDERLVASPEWSGRIVFITGCSPGGLGAEVARAIRLTGADIFIAVRDINKGRQVALELLSDGRPGKVEVIRLDLSSLESVLTASREFLRRSGNKVNVLINNAGVMACPFGETRDGFELQLGHFYLFHLLRDALVASSSPSFNSRVVSLSSASHRYGKINFDDLNFKRTKYDPLIAYNQSKLANAYFTNELDRRYQSQGVRALSVHPGGIITPLSRYPPSTTEIEGDPVTSKFLQSTAQGASTIVWAAIAKELEGKGGLYLDEVAEAELTPEDAPYYSAGYGANTFNPQAEKKLWTRSLKLVGLEK</sequence>
<evidence type="ECO:0000313" key="2">
    <source>
        <dbReference type="Proteomes" id="UP001153332"/>
    </source>
</evidence>
<reference evidence="1" key="1">
    <citation type="submission" date="2022-12" db="EMBL/GenBank/DDBJ databases">
        <title>Genome Sequence of Lasiodiplodia mahajangana.</title>
        <authorList>
            <person name="Buettner E."/>
        </authorList>
    </citation>
    <scope>NUCLEOTIDE SEQUENCE</scope>
    <source>
        <strain evidence="1">VT137</strain>
    </source>
</reference>
<gene>
    <name evidence="1" type="ORF">O1611_g9671</name>
</gene>
<dbReference type="Proteomes" id="UP001153332">
    <property type="component" value="Unassembled WGS sequence"/>
</dbReference>
<keyword evidence="2" id="KW-1185">Reference proteome</keyword>
<organism evidence="1 2">
    <name type="scientific">Lasiodiplodia mahajangana</name>
    <dbReference type="NCBI Taxonomy" id="1108764"/>
    <lineage>
        <taxon>Eukaryota</taxon>
        <taxon>Fungi</taxon>
        <taxon>Dikarya</taxon>
        <taxon>Ascomycota</taxon>
        <taxon>Pezizomycotina</taxon>
        <taxon>Dothideomycetes</taxon>
        <taxon>Dothideomycetes incertae sedis</taxon>
        <taxon>Botryosphaeriales</taxon>
        <taxon>Botryosphaeriaceae</taxon>
        <taxon>Lasiodiplodia</taxon>
    </lineage>
</organism>
<proteinExistence type="predicted"/>
<evidence type="ECO:0000313" key="1">
    <source>
        <dbReference type="EMBL" id="KAJ8123120.1"/>
    </source>
</evidence>